<organism evidence="3 4">
    <name type="scientific">Serendipita vermifera MAFF 305830</name>
    <dbReference type="NCBI Taxonomy" id="933852"/>
    <lineage>
        <taxon>Eukaryota</taxon>
        <taxon>Fungi</taxon>
        <taxon>Dikarya</taxon>
        <taxon>Basidiomycota</taxon>
        <taxon>Agaricomycotina</taxon>
        <taxon>Agaricomycetes</taxon>
        <taxon>Sebacinales</taxon>
        <taxon>Serendipitaceae</taxon>
        <taxon>Serendipita</taxon>
    </lineage>
</organism>
<accession>A0A0C3BLH9</accession>
<dbReference type="PANTHER" id="PTHR47805:SF1">
    <property type="entry name" value="SAGA-ASSOCIATED FACTOR 73"/>
    <property type="match status" value="1"/>
</dbReference>
<dbReference type="InterPro" id="IPR037804">
    <property type="entry name" value="SGF73"/>
</dbReference>
<dbReference type="Proteomes" id="UP000054097">
    <property type="component" value="Unassembled WGS sequence"/>
</dbReference>
<reference evidence="4" key="2">
    <citation type="submission" date="2015-01" db="EMBL/GenBank/DDBJ databases">
        <title>Evolutionary Origins and Diversification of the Mycorrhizal Mutualists.</title>
        <authorList>
            <consortium name="DOE Joint Genome Institute"/>
            <consortium name="Mycorrhizal Genomics Consortium"/>
            <person name="Kohler A."/>
            <person name="Kuo A."/>
            <person name="Nagy L.G."/>
            <person name="Floudas D."/>
            <person name="Copeland A."/>
            <person name="Barry K.W."/>
            <person name="Cichocki N."/>
            <person name="Veneault-Fourrey C."/>
            <person name="LaButti K."/>
            <person name="Lindquist E.A."/>
            <person name="Lipzen A."/>
            <person name="Lundell T."/>
            <person name="Morin E."/>
            <person name="Murat C."/>
            <person name="Riley R."/>
            <person name="Ohm R."/>
            <person name="Sun H."/>
            <person name="Tunlid A."/>
            <person name="Henrissat B."/>
            <person name="Grigoriev I.V."/>
            <person name="Hibbett D.S."/>
            <person name="Martin F."/>
        </authorList>
    </citation>
    <scope>NUCLEOTIDE SEQUENCE [LARGE SCALE GENOMIC DNA]</scope>
    <source>
        <strain evidence="4">MAFF 305830</strain>
    </source>
</reference>
<dbReference type="STRING" id="933852.A0A0C3BLH9"/>
<dbReference type="Pfam" id="PF08313">
    <property type="entry name" value="SCA7"/>
    <property type="match status" value="1"/>
</dbReference>
<dbReference type="GO" id="GO:1904802">
    <property type="term" value="P:RITS complex assembly"/>
    <property type="evidence" value="ECO:0007669"/>
    <property type="project" value="TreeGrafter"/>
</dbReference>
<feature type="compositionally biased region" description="Low complexity" evidence="1">
    <location>
        <begin position="101"/>
        <end position="113"/>
    </location>
</feature>
<evidence type="ECO:0000313" key="3">
    <source>
        <dbReference type="EMBL" id="KIM32919.1"/>
    </source>
</evidence>
<dbReference type="OrthoDB" id="21678at2759"/>
<evidence type="ECO:0000259" key="2">
    <source>
        <dbReference type="PROSITE" id="PS51505"/>
    </source>
</evidence>
<dbReference type="InterPro" id="IPR013243">
    <property type="entry name" value="SCA7_dom"/>
</dbReference>
<name>A0A0C3BLH9_SERVB</name>
<dbReference type="GO" id="GO:0006357">
    <property type="term" value="P:regulation of transcription by RNA polymerase II"/>
    <property type="evidence" value="ECO:0007669"/>
    <property type="project" value="TreeGrafter"/>
</dbReference>
<feature type="region of interest" description="Disordered" evidence="1">
    <location>
        <begin position="91"/>
        <end position="155"/>
    </location>
</feature>
<proteinExistence type="predicted"/>
<dbReference type="HOGENOM" id="CLU_042084_0_0_1"/>
<protein>
    <recommendedName>
        <fullName evidence="2">SCA7 domain-containing protein</fullName>
    </recommendedName>
</protein>
<feature type="domain" description="SCA7" evidence="2">
    <location>
        <begin position="151"/>
        <end position="217"/>
    </location>
</feature>
<evidence type="ECO:0000313" key="4">
    <source>
        <dbReference type="Proteomes" id="UP000054097"/>
    </source>
</evidence>
<keyword evidence="4" id="KW-1185">Reference proteome</keyword>
<dbReference type="GO" id="GO:0031048">
    <property type="term" value="P:regulatory ncRNA-mediated heterochromatin formation"/>
    <property type="evidence" value="ECO:0007669"/>
    <property type="project" value="TreeGrafter"/>
</dbReference>
<dbReference type="PROSITE" id="PS51505">
    <property type="entry name" value="SCA7"/>
    <property type="match status" value="1"/>
</dbReference>
<gene>
    <name evidence="3" type="ORF">M408DRAFT_326619</name>
</gene>
<feature type="region of interest" description="Disordered" evidence="1">
    <location>
        <begin position="1"/>
        <end position="34"/>
    </location>
</feature>
<dbReference type="GO" id="GO:0000124">
    <property type="term" value="C:SAGA complex"/>
    <property type="evidence" value="ECO:0007669"/>
    <property type="project" value="InterPro"/>
</dbReference>
<feature type="compositionally biased region" description="Polar residues" evidence="1">
    <location>
        <begin position="91"/>
        <end position="100"/>
    </location>
</feature>
<reference evidence="3 4" key="1">
    <citation type="submission" date="2014-04" db="EMBL/GenBank/DDBJ databases">
        <authorList>
            <consortium name="DOE Joint Genome Institute"/>
            <person name="Kuo A."/>
            <person name="Zuccaro A."/>
            <person name="Kohler A."/>
            <person name="Nagy L.G."/>
            <person name="Floudas D."/>
            <person name="Copeland A."/>
            <person name="Barry K.W."/>
            <person name="Cichocki N."/>
            <person name="Veneault-Fourrey C."/>
            <person name="LaButti K."/>
            <person name="Lindquist E.A."/>
            <person name="Lipzen A."/>
            <person name="Lundell T."/>
            <person name="Morin E."/>
            <person name="Murat C."/>
            <person name="Sun H."/>
            <person name="Tunlid A."/>
            <person name="Henrissat B."/>
            <person name="Grigoriev I.V."/>
            <person name="Hibbett D.S."/>
            <person name="Martin F."/>
            <person name="Nordberg H.P."/>
            <person name="Cantor M.N."/>
            <person name="Hua S.X."/>
        </authorList>
    </citation>
    <scope>NUCLEOTIDE SEQUENCE [LARGE SCALE GENOMIC DNA]</scope>
    <source>
        <strain evidence="3 4">MAFF 305830</strain>
    </source>
</reference>
<feature type="region of interest" description="Disordered" evidence="1">
    <location>
        <begin position="215"/>
        <end position="237"/>
    </location>
</feature>
<dbReference type="Gene3D" id="6.10.140.1270">
    <property type="match status" value="1"/>
</dbReference>
<feature type="compositionally biased region" description="Basic and acidic residues" evidence="1">
    <location>
        <begin position="216"/>
        <end position="237"/>
    </location>
</feature>
<evidence type="ECO:0000256" key="1">
    <source>
        <dbReference type="SAM" id="MobiDB-lite"/>
    </source>
</evidence>
<sequence>MALQLKSPTETLPPFSFSPPNSPSTSSDAARSPQAALLPASEMHMFGLVPLEPDIGTVACSSCKKPILQSAILEHTANCKKIREGGAVNKMSSAPLSSQQSNASLPALSNASAGTDDTKLNAKKRKASEMEGGELSAAAKKRAKPTPRVTKGRVKGPVDVDRQCGVINDKGLPCSRSLTCKSHAMGAKRAVEGRSKGYDELLLEWNRAHKPNFVEPVKRQSKEEKKLQKEKEKAEKAAAKLAEKESAMAAALAAGEKPKKSGGSKKKTKVEFMVDPPLEEEVTMDAMEQQLEVDRLASAVRTLRQNGYGAAPLALPADARLFFLKRREMVLSSRDLLSQALSGW</sequence>
<dbReference type="PANTHER" id="PTHR47805">
    <property type="entry name" value="SAGA-ASSOCIATED FACTOR 73"/>
    <property type="match status" value="1"/>
</dbReference>
<dbReference type="EMBL" id="KN824279">
    <property type="protein sequence ID" value="KIM32919.1"/>
    <property type="molecule type" value="Genomic_DNA"/>
</dbReference>
<dbReference type="AlphaFoldDB" id="A0A0C3BLH9"/>
<feature type="compositionally biased region" description="Polar residues" evidence="1">
    <location>
        <begin position="1"/>
        <end position="10"/>
    </location>
</feature>
<feature type="compositionally biased region" description="Basic residues" evidence="1">
    <location>
        <begin position="139"/>
        <end position="154"/>
    </location>
</feature>